<evidence type="ECO:0000256" key="1">
    <source>
        <dbReference type="RuleBase" id="RU366068"/>
    </source>
</evidence>
<dbReference type="SUPFAM" id="SSF51905">
    <property type="entry name" value="FAD/NAD(P)-binding domain"/>
    <property type="match status" value="1"/>
</dbReference>
<dbReference type="Proteomes" id="UP001476798">
    <property type="component" value="Unassembled WGS sequence"/>
</dbReference>
<comment type="catalytic activity">
    <reaction evidence="1">
        <text>a ubiquinone + reduced [electron-transfer flavoprotein] = a ubiquinol + oxidized [electron-transfer flavoprotein] + H(+)</text>
        <dbReference type="Rhea" id="RHEA:24052"/>
        <dbReference type="Rhea" id="RHEA-COMP:9565"/>
        <dbReference type="Rhea" id="RHEA-COMP:9566"/>
        <dbReference type="Rhea" id="RHEA-COMP:10685"/>
        <dbReference type="Rhea" id="RHEA-COMP:10686"/>
        <dbReference type="ChEBI" id="CHEBI:15378"/>
        <dbReference type="ChEBI" id="CHEBI:16389"/>
        <dbReference type="ChEBI" id="CHEBI:17976"/>
        <dbReference type="ChEBI" id="CHEBI:57692"/>
        <dbReference type="ChEBI" id="CHEBI:58307"/>
        <dbReference type="EC" id="1.5.5.1"/>
    </reaction>
</comment>
<dbReference type="InterPro" id="IPR040156">
    <property type="entry name" value="ETF-QO"/>
</dbReference>
<organism evidence="4 5">
    <name type="scientific">Goodea atripinnis</name>
    <dbReference type="NCBI Taxonomy" id="208336"/>
    <lineage>
        <taxon>Eukaryota</taxon>
        <taxon>Metazoa</taxon>
        <taxon>Chordata</taxon>
        <taxon>Craniata</taxon>
        <taxon>Vertebrata</taxon>
        <taxon>Euteleostomi</taxon>
        <taxon>Actinopterygii</taxon>
        <taxon>Neopterygii</taxon>
        <taxon>Teleostei</taxon>
        <taxon>Neoteleostei</taxon>
        <taxon>Acanthomorphata</taxon>
        <taxon>Ovalentaria</taxon>
        <taxon>Atherinomorphae</taxon>
        <taxon>Cyprinodontiformes</taxon>
        <taxon>Goodeidae</taxon>
        <taxon>Goodea</taxon>
    </lineage>
</organism>
<proteinExistence type="predicted"/>
<dbReference type="Pfam" id="PF07992">
    <property type="entry name" value="Pyr_redox_2"/>
    <property type="match status" value="1"/>
</dbReference>
<name>A0ABV0P187_9TELE</name>
<evidence type="ECO:0000256" key="2">
    <source>
        <dbReference type="SAM" id="Phobius"/>
    </source>
</evidence>
<protein>
    <recommendedName>
        <fullName evidence="1">Electron transfer flavoprotein-ubiquinone oxidoreductase</fullName>
        <shortName evidence="1">ETF-QO</shortName>
        <ecNumber evidence="1">1.5.5.1</ecNumber>
    </recommendedName>
</protein>
<keyword evidence="5" id="KW-1185">Reference proteome</keyword>
<accession>A0ABV0P187</accession>
<keyword evidence="2" id="KW-0472">Membrane</keyword>
<dbReference type="Gene3D" id="3.50.50.60">
    <property type="entry name" value="FAD/NAD(P)-binding domain"/>
    <property type="match status" value="2"/>
</dbReference>
<dbReference type="EC" id="1.5.5.1" evidence="1"/>
<keyword evidence="1" id="KW-0285">Flavoprotein</keyword>
<dbReference type="InterPro" id="IPR023753">
    <property type="entry name" value="FAD/NAD-binding_dom"/>
</dbReference>
<keyword evidence="2" id="KW-1133">Transmembrane helix</keyword>
<reference evidence="4 5" key="1">
    <citation type="submission" date="2021-06" db="EMBL/GenBank/DDBJ databases">
        <authorList>
            <person name="Palmer J.M."/>
        </authorList>
    </citation>
    <scope>NUCLEOTIDE SEQUENCE [LARGE SCALE GENOMIC DNA]</scope>
    <source>
        <strain evidence="4 5">GA_2019</strain>
        <tissue evidence="4">Muscle</tissue>
    </source>
</reference>
<gene>
    <name evidence="4" type="ORF">GOODEAATRI_003662</name>
</gene>
<evidence type="ECO:0000313" key="5">
    <source>
        <dbReference type="Proteomes" id="UP001476798"/>
    </source>
</evidence>
<comment type="caution">
    <text evidence="4">The sequence shown here is derived from an EMBL/GenBank/DDBJ whole genome shotgun (WGS) entry which is preliminary data.</text>
</comment>
<comment type="cofactor">
    <cofactor evidence="1">
        <name>[4Fe-4S] cluster</name>
        <dbReference type="ChEBI" id="CHEBI:49883"/>
    </cofactor>
    <text evidence="1">Binds 1 [4Fe-4S] cluster.</text>
</comment>
<keyword evidence="1" id="KW-0479">Metal-binding</keyword>
<keyword evidence="1" id="KW-0408">Iron</keyword>
<keyword evidence="1" id="KW-0560">Oxidoreductase</keyword>
<keyword evidence="1" id="KW-0249">Electron transport</keyword>
<evidence type="ECO:0000313" key="4">
    <source>
        <dbReference type="EMBL" id="MEQ2177451.1"/>
    </source>
</evidence>
<dbReference type="EMBL" id="JAHRIO010060115">
    <property type="protein sequence ID" value="MEQ2177451.1"/>
    <property type="molecule type" value="Genomic_DNA"/>
</dbReference>
<keyword evidence="1" id="KW-0411">Iron-sulfur</keyword>
<evidence type="ECO:0000259" key="3">
    <source>
        <dbReference type="Pfam" id="PF07992"/>
    </source>
</evidence>
<keyword evidence="1" id="KW-0830">Ubiquinone</keyword>
<dbReference type="Gene3D" id="3.30.9.90">
    <property type="match status" value="1"/>
</dbReference>
<comment type="function">
    <text evidence="1">Accepts electrons from ETF and reduces ubiquinone.</text>
</comment>
<feature type="domain" description="FAD/NAD(P)-binding" evidence="3">
    <location>
        <begin position="30"/>
        <end position="111"/>
    </location>
</feature>
<feature type="transmembrane region" description="Helical" evidence="2">
    <location>
        <begin position="241"/>
        <end position="261"/>
    </location>
</feature>
<comment type="cofactor">
    <cofactor evidence="1">
        <name>FAD</name>
        <dbReference type="ChEBI" id="CHEBI:57692"/>
    </cofactor>
</comment>
<dbReference type="PANTHER" id="PTHR10617">
    <property type="entry name" value="ELECTRON TRANSFER FLAVOPROTEIN-UBIQUINONE OXIDOREDUCTASE"/>
    <property type="match status" value="1"/>
</dbReference>
<dbReference type="PRINTS" id="PR00411">
    <property type="entry name" value="PNDRDTASEI"/>
</dbReference>
<sequence>MQPNLDTVWCPDATKVASGMEMERFADEADVVIVGGGPAGLSAAIRLKQLANEQEKELRVCLVEKAPQIGAHTLSGACLEPSSLIELFPDWKERGNHGNYIVRLGNLVRWLGEQAEELGVEIYPGYAAAEVLFHEDGSVKGIATNDVGIAKDGSPKLTFPGGLLIGCSPGFMNVPKIKGTHTAMKSGMLAAEAIFPKVTAENLDSETAGRKWIHAPEYSESLKNSSVWKELRAVRNIRPSFHNYFGLYGGMVYTGIFYWMLRGKEPWTLKHRGEDYPFILGVVSNICLLITDKTINI</sequence>
<dbReference type="InterPro" id="IPR036188">
    <property type="entry name" value="FAD/NAD-bd_sf"/>
</dbReference>
<dbReference type="PANTHER" id="PTHR10617:SF107">
    <property type="entry name" value="ELECTRON TRANSFER FLAVOPROTEIN-UBIQUINONE OXIDOREDUCTASE, MITOCHONDRIAL"/>
    <property type="match status" value="1"/>
</dbReference>
<keyword evidence="2" id="KW-0812">Transmembrane</keyword>
<keyword evidence="1" id="KW-0274">FAD</keyword>
<keyword evidence="1" id="KW-0813">Transport</keyword>